<dbReference type="InterPro" id="IPR025711">
    <property type="entry name" value="PepSY"/>
</dbReference>
<feature type="chain" id="PRO_5022999457" description="PepSY domain-containing protein" evidence="1">
    <location>
        <begin position="21"/>
        <end position="91"/>
    </location>
</feature>
<evidence type="ECO:0000313" key="4">
    <source>
        <dbReference type="Proteomes" id="UP000305887"/>
    </source>
</evidence>
<accession>A0A5C4MS10</accession>
<comment type="caution">
    <text evidence="3">The sequence shown here is derived from an EMBL/GenBank/DDBJ whole genome shotgun (WGS) entry which is preliminary data.</text>
</comment>
<gene>
    <name evidence="3" type="ORF">FHG66_13665</name>
</gene>
<organism evidence="3 4">
    <name type="scientific">Rubellimicrobium rubrum</name>
    <dbReference type="NCBI Taxonomy" id="2585369"/>
    <lineage>
        <taxon>Bacteria</taxon>
        <taxon>Pseudomonadati</taxon>
        <taxon>Pseudomonadota</taxon>
        <taxon>Alphaproteobacteria</taxon>
        <taxon>Rhodobacterales</taxon>
        <taxon>Roseobacteraceae</taxon>
        <taxon>Rubellimicrobium</taxon>
    </lineage>
</organism>
<keyword evidence="1" id="KW-0732">Signal</keyword>
<dbReference type="Proteomes" id="UP000305887">
    <property type="component" value="Unassembled WGS sequence"/>
</dbReference>
<name>A0A5C4MS10_9RHOB</name>
<protein>
    <recommendedName>
        <fullName evidence="2">PepSY domain-containing protein</fullName>
    </recommendedName>
</protein>
<evidence type="ECO:0000313" key="3">
    <source>
        <dbReference type="EMBL" id="TNC48584.1"/>
    </source>
</evidence>
<evidence type="ECO:0000256" key="1">
    <source>
        <dbReference type="SAM" id="SignalP"/>
    </source>
</evidence>
<dbReference type="OrthoDB" id="5951452at2"/>
<reference evidence="3 4" key="1">
    <citation type="submission" date="2019-06" db="EMBL/GenBank/DDBJ databases">
        <title>YIM 131921 draft genome.</title>
        <authorList>
            <person name="Jiang L."/>
        </authorList>
    </citation>
    <scope>NUCLEOTIDE SEQUENCE [LARGE SCALE GENOMIC DNA]</scope>
    <source>
        <strain evidence="3 4">YIM 131921</strain>
    </source>
</reference>
<feature type="signal peptide" evidence="1">
    <location>
        <begin position="1"/>
        <end position="20"/>
    </location>
</feature>
<dbReference type="Pfam" id="PF13670">
    <property type="entry name" value="PepSY_2"/>
    <property type="match status" value="1"/>
</dbReference>
<dbReference type="AlphaFoldDB" id="A0A5C4MS10"/>
<feature type="domain" description="PepSY" evidence="2">
    <location>
        <begin position="10"/>
        <end position="87"/>
    </location>
</feature>
<proteinExistence type="predicted"/>
<evidence type="ECO:0000259" key="2">
    <source>
        <dbReference type="Pfam" id="PF13670"/>
    </source>
</evidence>
<keyword evidence="4" id="KW-1185">Reference proteome</keyword>
<sequence length="91" mass="9261">MFMTHAFPFAALMAATLAGAAGAQTAPADPAGTAPALSTIIGDLEERGYDVADIDVGGRVIEVEAMSPQGLLVDLRIEAATGTVLSEMPED</sequence>
<dbReference type="EMBL" id="VDFU01000016">
    <property type="protein sequence ID" value="TNC48584.1"/>
    <property type="molecule type" value="Genomic_DNA"/>
</dbReference>